<reference evidence="4 5" key="2">
    <citation type="submission" date="2016-05" db="EMBL/GenBank/DDBJ databases">
        <authorList>
            <person name="Sharaf H."/>
        </authorList>
    </citation>
    <scope>NUCLEOTIDE SEQUENCE [LARGE SCALE GENOMIC DNA]</scope>
    <source>
        <strain evidence="4 5">H</strain>
    </source>
</reference>
<protein>
    <submittedName>
        <fullName evidence="2">SICAvar, type I</fullName>
    </submittedName>
</protein>
<reference evidence="2" key="1">
    <citation type="submission" date="2016-05" db="EMBL/GenBank/DDBJ databases">
        <authorList>
            <person name="Lavstsen T."/>
            <person name="Jespersen J.S."/>
        </authorList>
    </citation>
    <scope>NUCLEOTIDE SEQUENCE [LARGE SCALE GENOMIC DNA]</scope>
</reference>
<sequence>MASGAGDGLLQKWLEQHASMAAAGSAEERAKKITIKLKSDLGAAWDKLRASLSQGEAQEMTDLCSKERTWSSERGSTNEQEYLKDLCKAVVELRYFTAGGGTVAVKQLNFDKNISQDQWYPRCVVGALALSELYGDHCHLEKVVKEISSKVEEKLGGHTETTGNLGRCRDITRTDIMLARGLLHNEIQQWTKEKRDKGSSGGWRIGQLWEKKWKPVCLQGGRMEEAKKHYLEENKATVVSFSGLNNDVDPKSGQLSTIADILTKPELTLNESIVEQALTASLEGNGTSFKAEVLTQVLEKETQNRRGKYYIMEVNHY</sequence>
<proteinExistence type="predicted"/>
<evidence type="ECO:0000313" key="4">
    <source>
        <dbReference type="Proteomes" id="UP000182128"/>
    </source>
</evidence>
<gene>
    <name evidence="2" type="ORF">PKNA1_C2_0831400</name>
    <name evidence="3" type="ORF">PKNA1_H1_0831400</name>
</gene>
<evidence type="ECO:0000313" key="2">
    <source>
        <dbReference type="EMBL" id="SBO22165.1"/>
    </source>
</evidence>
<accession>A0A1A7VJP9</accession>
<evidence type="ECO:0000313" key="5">
    <source>
        <dbReference type="Proteomes" id="UP000182142"/>
    </source>
</evidence>
<dbReference type="Proteomes" id="UP000182128">
    <property type="component" value="Unassembled WGS sequence"/>
</dbReference>
<dbReference type="Pfam" id="PF12887">
    <property type="entry name" value="SICA_alpha"/>
    <property type="match status" value="1"/>
</dbReference>
<dbReference type="Proteomes" id="UP000182142">
    <property type="component" value="Unassembled WGS sequence"/>
</dbReference>
<evidence type="ECO:0000259" key="1">
    <source>
        <dbReference type="Pfam" id="PF12887"/>
    </source>
</evidence>
<dbReference type="EMBL" id="CWHR02000024">
    <property type="protein sequence ID" value="SBO29187.1"/>
    <property type="molecule type" value="Genomic_DNA"/>
</dbReference>
<name>A0A1A7VJP9_PLAKH</name>
<feature type="domain" description="Schizont-infected cell agglutination extracellular alpha" evidence="1">
    <location>
        <begin position="8"/>
        <end position="190"/>
    </location>
</feature>
<evidence type="ECO:0000313" key="3">
    <source>
        <dbReference type="EMBL" id="SBO29187.1"/>
    </source>
</evidence>
<dbReference type="AlphaFoldDB" id="A0A1A7VJP9"/>
<dbReference type="InterPro" id="IPR024290">
    <property type="entry name" value="SICA_extracell_a"/>
</dbReference>
<organism evidence="2 4">
    <name type="scientific">Plasmodium knowlesi (strain H)</name>
    <dbReference type="NCBI Taxonomy" id="5851"/>
    <lineage>
        <taxon>Eukaryota</taxon>
        <taxon>Sar</taxon>
        <taxon>Alveolata</taxon>
        <taxon>Apicomplexa</taxon>
        <taxon>Aconoidasida</taxon>
        <taxon>Haemosporida</taxon>
        <taxon>Plasmodiidae</taxon>
        <taxon>Plasmodium</taxon>
        <taxon>Plasmodium (Plasmodium)</taxon>
    </lineage>
</organism>
<dbReference type="EMBL" id="CWHQ02000005">
    <property type="protein sequence ID" value="SBO22165.1"/>
    <property type="molecule type" value="Genomic_DNA"/>
</dbReference>